<feature type="region of interest" description="Disordered" evidence="1">
    <location>
        <begin position="34"/>
        <end position="64"/>
    </location>
</feature>
<feature type="region of interest" description="Disordered" evidence="1">
    <location>
        <begin position="151"/>
        <end position="210"/>
    </location>
</feature>
<organism evidence="3 4">
    <name type="scientific">Couchioplanes caeruleus</name>
    <dbReference type="NCBI Taxonomy" id="56438"/>
    <lineage>
        <taxon>Bacteria</taxon>
        <taxon>Bacillati</taxon>
        <taxon>Actinomycetota</taxon>
        <taxon>Actinomycetes</taxon>
        <taxon>Micromonosporales</taxon>
        <taxon>Micromonosporaceae</taxon>
        <taxon>Couchioplanes</taxon>
    </lineage>
</organism>
<evidence type="ECO:0000256" key="2">
    <source>
        <dbReference type="SAM" id="Phobius"/>
    </source>
</evidence>
<dbReference type="Proteomes" id="UP000271683">
    <property type="component" value="Unassembled WGS sequence"/>
</dbReference>
<keyword evidence="2" id="KW-0812">Transmembrane</keyword>
<evidence type="ECO:0000313" key="3">
    <source>
        <dbReference type="EMBL" id="ROP31223.1"/>
    </source>
</evidence>
<evidence type="ECO:0000256" key="1">
    <source>
        <dbReference type="SAM" id="MobiDB-lite"/>
    </source>
</evidence>
<keyword evidence="2" id="KW-0472">Membrane</keyword>
<gene>
    <name evidence="3" type="ORF">EDD30_4114</name>
</gene>
<dbReference type="OrthoDB" id="3294705at2"/>
<feature type="compositionally biased region" description="Low complexity" evidence="1">
    <location>
        <begin position="54"/>
        <end position="64"/>
    </location>
</feature>
<feature type="region of interest" description="Disordered" evidence="1">
    <location>
        <begin position="1"/>
        <end position="21"/>
    </location>
</feature>
<dbReference type="AlphaFoldDB" id="A0A3N1GLT1"/>
<protein>
    <submittedName>
        <fullName evidence="3">Uncharacterized protein</fullName>
    </submittedName>
</protein>
<feature type="transmembrane region" description="Helical" evidence="2">
    <location>
        <begin position="126"/>
        <end position="144"/>
    </location>
</feature>
<evidence type="ECO:0000313" key="4">
    <source>
        <dbReference type="Proteomes" id="UP000271683"/>
    </source>
</evidence>
<name>A0A3N1GLT1_9ACTN</name>
<feature type="compositionally biased region" description="Basic residues" evidence="1">
    <location>
        <begin position="1"/>
        <end position="13"/>
    </location>
</feature>
<comment type="caution">
    <text evidence="3">The sequence shown here is derived from an EMBL/GenBank/DDBJ whole genome shotgun (WGS) entry which is preliminary data.</text>
</comment>
<feature type="region of interest" description="Disordered" evidence="1">
    <location>
        <begin position="81"/>
        <end position="122"/>
    </location>
</feature>
<dbReference type="RefSeq" id="WP_084556564.1">
    <property type="nucleotide sequence ID" value="NZ_RJKL01000001.1"/>
</dbReference>
<dbReference type="EMBL" id="RJKL01000001">
    <property type="protein sequence ID" value="ROP31223.1"/>
    <property type="molecule type" value="Genomic_DNA"/>
</dbReference>
<keyword evidence="2" id="KW-1133">Transmembrane helix</keyword>
<reference evidence="3 4" key="1">
    <citation type="submission" date="2018-11" db="EMBL/GenBank/DDBJ databases">
        <title>Sequencing the genomes of 1000 actinobacteria strains.</title>
        <authorList>
            <person name="Klenk H.-P."/>
        </authorList>
    </citation>
    <scope>NUCLEOTIDE SEQUENCE [LARGE SCALE GENOMIC DNA]</scope>
    <source>
        <strain evidence="3 4">DSM 43634</strain>
    </source>
</reference>
<sequence>MFATMRRKNRNAKMKSELGQSVDHFKRAASLAAQETSATVGPKIAAARDRVQPAASKAKGAATSGWDSAIATLGPLMAAASDNAKQTGRKTAKANQKAAKSSRKNAKKLEKKASKATGRKSSGGRLVKLALAGAAIGAAGAYVMRKRRADQWDEYDPTRPLSSTTGADDAAFEPGDLSGQSGFVTPAGSSEPAVGAVGSDPALMPDSKKI</sequence>
<proteinExistence type="predicted"/>
<accession>A0A3N1GLT1</accession>